<evidence type="ECO:0000259" key="11">
    <source>
        <dbReference type="Pfam" id="PF00999"/>
    </source>
</evidence>
<feature type="transmembrane region" description="Helical" evidence="10">
    <location>
        <begin position="349"/>
        <end position="369"/>
    </location>
</feature>
<feature type="transmembrane region" description="Helical" evidence="10">
    <location>
        <begin position="233"/>
        <end position="256"/>
    </location>
</feature>
<dbReference type="GO" id="GO:0005770">
    <property type="term" value="C:late endosome"/>
    <property type="evidence" value="ECO:0007669"/>
    <property type="project" value="TreeGrafter"/>
</dbReference>
<comment type="similarity">
    <text evidence="9">Belongs to the monovalent cation:proton antiporter 1 (CPA1) transporter (TC 2.A.36) family.</text>
</comment>
<keyword evidence="5" id="KW-0915">Sodium</keyword>
<keyword evidence="6 9" id="KW-0406">Ion transport</keyword>
<dbReference type="InterPro" id="IPR018422">
    <property type="entry name" value="Cation/H_exchanger_CPA1"/>
</dbReference>
<evidence type="ECO:0000256" key="7">
    <source>
        <dbReference type="ARBA" id="ARBA00023136"/>
    </source>
</evidence>
<dbReference type="GO" id="GO:0005769">
    <property type="term" value="C:early endosome"/>
    <property type="evidence" value="ECO:0007669"/>
    <property type="project" value="TreeGrafter"/>
</dbReference>
<evidence type="ECO:0000256" key="1">
    <source>
        <dbReference type="ARBA" id="ARBA00004141"/>
    </source>
</evidence>
<keyword evidence="8 9" id="KW-0739">Sodium transport</keyword>
<name>A0AAV5RLE6_STABA</name>
<evidence type="ECO:0000256" key="8">
    <source>
        <dbReference type="ARBA" id="ARBA00023201"/>
    </source>
</evidence>
<organism evidence="12 13">
    <name type="scientific">Starmerella bacillaris</name>
    <name type="common">Yeast</name>
    <name type="synonym">Candida zemplinina</name>
    <dbReference type="NCBI Taxonomy" id="1247836"/>
    <lineage>
        <taxon>Eukaryota</taxon>
        <taxon>Fungi</taxon>
        <taxon>Dikarya</taxon>
        <taxon>Ascomycota</taxon>
        <taxon>Saccharomycotina</taxon>
        <taxon>Dipodascomycetes</taxon>
        <taxon>Dipodascales</taxon>
        <taxon>Trichomonascaceae</taxon>
        <taxon>Starmerella</taxon>
    </lineage>
</organism>
<dbReference type="GO" id="GO:0015385">
    <property type="term" value="F:sodium:proton antiporter activity"/>
    <property type="evidence" value="ECO:0007669"/>
    <property type="project" value="InterPro"/>
</dbReference>
<dbReference type="PRINTS" id="PR01084">
    <property type="entry name" value="NAHEXCHNGR"/>
</dbReference>
<feature type="transmembrane region" description="Helical" evidence="10">
    <location>
        <begin position="96"/>
        <end position="115"/>
    </location>
</feature>
<evidence type="ECO:0000256" key="10">
    <source>
        <dbReference type="SAM" id="Phobius"/>
    </source>
</evidence>
<dbReference type="NCBIfam" id="TIGR00840">
    <property type="entry name" value="b_cpa1"/>
    <property type="match status" value="1"/>
</dbReference>
<dbReference type="Gene3D" id="6.10.140.1330">
    <property type="match status" value="1"/>
</dbReference>
<dbReference type="Pfam" id="PF00999">
    <property type="entry name" value="Na_H_Exchanger"/>
    <property type="match status" value="1"/>
</dbReference>
<evidence type="ECO:0000256" key="4">
    <source>
        <dbReference type="ARBA" id="ARBA00022989"/>
    </source>
</evidence>
<dbReference type="EMBL" id="BTGC01000008">
    <property type="protein sequence ID" value="GMM52364.1"/>
    <property type="molecule type" value="Genomic_DNA"/>
</dbReference>
<feature type="transmembrane region" description="Helical" evidence="10">
    <location>
        <begin position="166"/>
        <end position="187"/>
    </location>
</feature>
<comment type="caution">
    <text evidence="12">The sequence shown here is derived from an EMBL/GenBank/DDBJ whole genome shotgun (WGS) entry which is preliminary data.</text>
</comment>
<evidence type="ECO:0000313" key="12">
    <source>
        <dbReference type="EMBL" id="GMM52364.1"/>
    </source>
</evidence>
<evidence type="ECO:0000313" key="13">
    <source>
        <dbReference type="Proteomes" id="UP001362899"/>
    </source>
</evidence>
<dbReference type="GO" id="GO:0000329">
    <property type="term" value="C:fungal-type vacuole membrane"/>
    <property type="evidence" value="ECO:0007669"/>
    <property type="project" value="TreeGrafter"/>
</dbReference>
<reference evidence="12 13" key="1">
    <citation type="journal article" date="2023" name="Elife">
        <title>Identification of key yeast species and microbe-microbe interactions impacting larval growth of Drosophila in the wild.</title>
        <authorList>
            <person name="Mure A."/>
            <person name="Sugiura Y."/>
            <person name="Maeda R."/>
            <person name="Honda K."/>
            <person name="Sakurai N."/>
            <person name="Takahashi Y."/>
            <person name="Watada M."/>
            <person name="Katoh T."/>
            <person name="Gotoh A."/>
            <person name="Gotoh Y."/>
            <person name="Taniguchi I."/>
            <person name="Nakamura K."/>
            <person name="Hayashi T."/>
            <person name="Katayama T."/>
            <person name="Uemura T."/>
            <person name="Hattori Y."/>
        </authorList>
    </citation>
    <scope>NUCLEOTIDE SEQUENCE [LARGE SCALE GENOMIC DNA]</scope>
    <source>
        <strain evidence="12 13">SB-73</strain>
    </source>
</reference>
<evidence type="ECO:0000256" key="3">
    <source>
        <dbReference type="ARBA" id="ARBA00022692"/>
    </source>
</evidence>
<keyword evidence="4 10" id="KW-1133">Transmembrane helix</keyword>
<evidence type="ECO:0000256" key="5">
    <source>
        <dbReference type="ARBA" id="ARBA00023053"/>
    </source>
</evidence>
<dbReference type="Proteomes" id="UP001362899">
    <property type="component" value="Unassembled WGS sequence"/>
</dbReference>
<dbReference type="GO" id="GO:0015386">
    <property type="term" value="F:potassium:proton antiporter activity"/>
    <property type="evidence" value="ECO:0007669"/>
    <property type="project" value="TreeGrafter"/>
</dbReference>
<dbReference type="InterPro" id="IPR006153">
    <property type="entry name" value="Cation/H_exchanger_TM"/>
</dbReference>
<feature type="transmembrane region" description="Helical" evidence="10">
    <location>
        <begin position="38"/>
        <end position="57"/>
    </location>
</feature>
<feature type="transmembrane region" description="Helical" evidence="10">
    <location>
        <begin position="127"/>
        <end position="154"/>
    </location>
</feature>
<feature type="transmembrane region" description="Helical" evidence="10">
    <location>
        <begin position="69"/>
        <end position="90"/>
    </location>
</feature>
<gene>
    <name evidence="12" type="ORF">DASB73_033270</name>
</gene>
<evidence type="ECO:0000256" key="6">
    <source>
        <dbReference type="ARBA" id="ARBA00023065"/>
    </source>
</evidence>
<dbReference type="AlphaFoldDB" id="A0AAV5RLE6"/>
<accession>A0AAV5RLE6</accession>
<keyword evidence="2 9" id="KW-0813">Transport</keyword>
<proteinExistence type="inferred from homology"/>
<keyword evidence="13" id="KW-1185">Reference proteome</keyword>
<keyword evidence="3 9" id="KW-0812">Transmembrane</keyword>
<sequence>MSLLSIVHLFTRDSTDADFDNPGEEITDPSTEEMYQSWALVILLGLLIASLVTSYYLQSKKIQSLHESVLSIFAGMFVGLVVRLSPGHFIQSHLTFSHSYFFNILLPPIILNSGYQLHQQRFFENSFSILIFAFLGTFLACVTLGVLLWVWAAIGLEGIDLPFVDAIGVGATLSATDPVTILSIFNAQKVDPKLYSIIFGESLLNDAVCIVIFETAQKLRGDVMTFHAVMKGVGIFLVTFTISLMIGVFVGVLTALMLKHTRVRRFPEIESCLVLLLAYFTYFFSNGCHMSGIVSLLFVGITLKHYAYYNMTRRTQLAIKYTFQILAQLSENFIFVYLGLTLFTNDELVFRPLLITITAIGICLSRYVAVFPLSQLINRVYRLKSDYRNNHHPSSAINRNDYDHPNQFVVNEQEIPEQYQYMLFWAGLRGAVGVALAAGIEGPNADQLRAAVLVVVVLTVVVFGGTTVRMLEILGIQTGVEEEQDSDDEFDLMPVRPAIATPSEPRNGSSKWFNELDTKVFKPVLLET</sequence>
<feature type="domain" description="Cation/H+ exchanger transmembrane" evidence="11">
    <location>
        <begin position="49"/>
        <end position="471"/>
    </location>
</feature>
<comment type="subcellular location">
    <subcellularLocation>
        <location evidence="1">Membrane</location>
        <topology evidence="1">Multi-pass membrane protein</topology>
    </subcellularLocation>
</comment>
<evidence type="ECO:0000256" key="9">
    <source>
        <dbReference type="RuleBase" id="RU003722"/>
    </source>
</evidence>
<keyword evidence="7 10" id="KW-0472">Membrane</keyword>
<feature type="transmembrane region" description="Helical" evidence="10">
    <location>
        <begin position="452"/>
        <end position="471"/>
    </location>
</feature>
<dbReference type="PANTHER" id="PTHR10110:SF187">
    <property type="entry name" value="SODIUM_HYDROGEN EXCHANGER"/>
    <property type="match status" value="1"/>
</dbReference>
<dbReference type="PANTHER" id="PTHR10110">
    <property type="entry name" value="SODIUM/HYDROGEN EXCHANGER"/>
    <property type="match status" value="1"/>
</dbReference>
<feature type="transmembrane region" description="Helical" evidence="10">
    <location>
        <begin position="321"/>
        <end position="343"/>
    </location>
</feature>
<evidence type="ECO:0000256" key="2">
    <source>
        <dbReference type="ARBA" id="ARBA00022448"/>
    </source>
</evidence>
<keyword evidence="9" id="KW-0050">Antiport</keyword>
<feature type="transmembrane region" description="Helical" evidence="10">
    <location>
        <begin position="421"/>
        <end position="440"/>
    </location>
</feature>
<dbReference type="GO" id="GO:0007035">
    <property type="term" value="P:vacuolar acidification"/>
    <property type="evidence" value="ECO:0007669"/>
    <property type="project" value="TreeGrafter"/>
</dbReference>
<dbReference type="InterPro" id="IPR004709">
    <property type="entry name" value="NaH_exchanger"/>
</dbReference>
<protein>
    <recommendedName>
        <fullName evidence="9">Sodium/hydrogen exchanger</fullName>
    </recommendedName>
</protein>